<dbReference type="Pfam" id="PF00005">
    <property type="entry name" value="ABC_tran"/>
    <property type="match status" value="2"/>
</dbReference>
<proteinExistence type="inferred from homology"/>
<dbReference type="PROSITE" id="PS50893">
    <property type="entry name" value="ABC_TRANSPORTER_2"/>
    <property type="match status" value="2"/>
</dbReference>
<dbReference type="GO" id="GO:0016887">
    <property type="term" value="F:ATP hydrolysis activity"/>
    <property type="evidence" value="ECO:0007669"/>
    <property type="project" value="InterPro"/>
</dbReference>
<dbReference type="CDD" id="cd03221">
    <property type="entry name" value="ABCF_EF-3"/>
    <property type="match status" value="2"/>
</dbReference>
<evidence type="ECO:0000313" key="15">
    <source>
        <dbReference type="Proteomes" id="UP000254664"/>
    </source>
</evidence>
<evidence type="ECO:0000256" key="11">
    <source>
        <dbReference type="ARBA" id="ARBA00022917"/>
    </source>
</evidence>
<keyword evidence="12" id="KW-0175">Coiled coil</keyword>
<keyword evidence="9" id="KW-0810">Translation regulation</keyword>
<evidence type="ECO:0000256" key="8">
    <source>
        <dbReference type="ARBA" id="ARBA00022840"/>
    </source>
</evidence>
<evidence type="ECO:0000256" key="5">
    <source>
        <dbReference type="ARBA" id="ARBA00022737"/>
    </source>
</evidence>
<dbReference type="InterPro" id="IPR027417">
    <property type="entry name" value="P-loop_NTPase"/>
</dbReference>
<evidence type="ECO:0000256" key="4">
    <source>
        <dbReference type="ARBA" id="ARBA00022730"/>
    </source>
</evidence>
<dbReference type="InterPro" id="IPR003439">
    <property type="entry name" value="ABC_transporter-like_ATP-bd"/>
</dbReference>
<dbReference type="SUPFAM" id="SSF52540">
    <property type="entry name" value="P-loop containing nucleoside triphosphate hydrolases"/>
    <property type="match status" value="2"/>
</dbReference>
<keyword evidence="4" id="KW-0699">rRNA-binding</keyword>
<dbReference type="OrthoDB" id="9801441at2"/>
<dbReference type="RefSeq" id="WP_115642210.1">
    <property type="nucleotide sequence ID" value="NZ_UFWZ01000001.1"/>
</dbReference>
<dbReference type="Gene3D" id="1.10.287.380">
    <property type="entry name" value="Valyl-tRNA synthetase, C-terminal domain"/>
    <property type="match status" value="1"/>
</dbReference>
<gene>
    <name evidence="14" type="ORF">NCTC9836_02789</name>
</gene>
<keyword evidence="6" id="KW-0547">Nucleotide-binding</keyword>
<dbReference type="Pfam" id="PF12848">
    <property type="entry name" value="ABC_tran_Xtn"/>
    <property type="match status" value="1"/>
</dbReference>
<dbReference type="GO" id="GO:0003677">
    <property type="term" value="F:DNA binding"/>
    <property type="evidence" value="ECO:0007669"/>
    <property type="project" value="InterPro"/>
</dbReference>
<dbReference type="SMART" id="SM00382">
    <property type="entry name" value="AAA"/>
    <property type="match status" value="2"/>
</dbReference>
<keyword evidence="5" id="KW-0677">Repeat</keyword>
<dbReference type="InterPro" id="IPR032524">
    <property type="entry name" value="ABC_tran_C"/>
</dbReference>
<keyword evidence="3" id="KW-0820">tRNA-binding</keyword>
<dbReference type="GO" id="GO:0019843">
    <property type="term" value="F:rRNA binding"/>
    <property type="evidence" value="ECO:0007669"/>
    <property type="project" value="UniProtKB-KW"/>
</dbReference>
<evidence type="ECO:0000256" key="10">
    <source>
        <dbReference type="ARBA" id="ARBA00022884"/>
    </source>
</evidence>
<evidence type="ECO:0000256" key="3">
    <source>
        <dbReference type="ARBA" id="ARBA00022555"/>
    </source>
</evidence>
<dbReference type="GO" id="GO:0006412">
    <property type="term" value="P:translation"/>
    <property type="evidence" value="ECO:0007669"/>
    <property type="project" value="UniProtKB-KW"/>
</dbReference>
<evidence type="ECO:0000256" key="9">
    <source>
        <dbReference type="ARBA" id="ARBA00022845"/>
    </source>
</evidence>
<dbReference type="PROSITE" id="PS00211">
    <property type="entry name" value="ABC_TRANSPORTER_1"/>
    <property type="match status" value="1"/>
</dbReference>
<evidence type="ECO:0000256" key="2">
    <source>
        <dbReference type="ARBA" id="ARBA00022490"/>
    </source>
</evidence>
<dbReference type="InterPro" id="IPR003593">
    <property type="entry name" value="AAA+_ATPase"/>
</dbReference>
<dbReference type="FunFam" id="3.40.50.300:FF:000183">
    <property type="entry name" value="ABC transporter ATP-binding protein yjjK"/>
    <property type="match status" value="1"/>
</dbReference>
<dbReference type="EMBL" id="UFWZ01000001">
    <property type="protein sequence ID" value="SUY48387.1"/>
    <property type="molecule type" value="Genomic_DNA"/>
</dbReference>
<feature type="domain" description="ABC transporter" evidence="13">
    <location>
        <begin position="4"/>
        <end position="258"/>
    </location>
</feature>
<keyword evidence="10" id="KW-0694">RNA-binding</keyword>
<dbReference type="InterPro" id="IPR037118">
    <property type="entry name" value="Val-tRNA_synth_C_sf"/>
</dbReference>
<keyword evidence="11" id="KW-0648">Protein biosynthesis</keyword>
<evidence type="ECO:0000256" key="7">
    <source>
        <dbReference type="ARBA" id="ARBA00022801"/>
    </source>
</evidence>
<accession>A0A381JDA1</accession>
<evidence type="ECO:0000256" key="6">
    <source>
        <dbReference type="ARBA" id="ARBA00022741"/>
    </source>
</evidence>
<dbReference type="InterPro" id="IPR017871">
    <property type="entry name" value="ABC_transporter-like_CS"/>
</dbReference>
<evidence type="ECO:0000256" key="1">
    <source>
        <dbReference type="ARBA" id="ARBA00005868"/>
    </source>
</evidence>
<comment type="similarity">
    <text evidence="1">Belongs to the ABC transporter superfamily. ABCF family. Translational throttle EttA subfamily.</text>
</comment>
<dbReference type="InterPro" id="IPR051309">
    <property type="entry name" value="ABCF_ATPase"/>
</dbReference>
<keyword evidence="7" id="KW-0378">Hydrolase</keyword>
<dbReference type="GO" id="GO:0005524">
    <property type="term" value="F:ATP binding"/>
    <property type="evidence" value="ECO:0007669"/>
    <property type="project" value="UniProtKB-KW"/>
</dbReference>
<name>A0A381JDA1_9CLOT</name>
<dbReference type="Gene3D" id="3.40.50.300">
    <property type="entry name" value="P-loop containing nucleotide triphosphate hydrolases"/>
    <property type="match status" value="2"/>
</dbReference>
<organism evidence="14 15">
    <name type="scientific">Clostridium putrefaciens</name>
    <dbReference type="NCBI Taxonomy" id="99675"/>
    <lineage>
        <taxon>Bacteria</taxon>
        <taxon>Bacillati</taxon>
        <taxon>Bacillota</taxon>
        <taxon>Clostridia</taxon>
        <taxon>Eubacteriales</taxon>
        <taxon>Clostridiaceae</taxon>
        <taxon>Clostridium</taxon>
    </lineage>
</organism>
<dbReference type="GO" id="GO:0000049">
    <property type="term" value="F:tRNA binding"/>
    <property type="evidence" value="ECO:0007669"/>
    <property type="project" value="UniProtKB-KW"/>
</dbReference>
<keyword evidence="15" id="KW-1185">Reference proteome</keyword>
<dbReference type="GO" id="GO:0006417">
    <property type="term" value="P:regulation of translation"/>
    <property type="evidence" value="ECO:0007669"/>
    <property type="project" value="UniProtKB-KW"/>
</dbReference>
<keyword evidence="8" id="KW-0067">ATP-binding</keyword>
<protein>
    <submittedName>
        <fullName evidence="14">ABC transporter</fullName>
    </submittedName>
</protein>
<evidence type="ECO:0000313" key="14">
    <source>
        <dbReference type="EMBL" id="SUY48387.1"/>
    </source>
</evidence>
<sequence length="649" mass="74849">MNLISLENISKSYSDKSLLDNISLGINQGEKIGLIGVNGSGKSTLLKIISGIEVPDEGNIIKGNKVRIEYLHQSPEFYSEARVIEQVFKGESSEMKLLRDYENTLKLLEKSKDQGDTYELNNKLIKLQSDIDSLNAWDLESEAKTILTKLGVEDFDAKVGTLSGGQKKRIALASALITPCELLILDEPTNHMDNKTIEWLEQYLNTRKGSLIMITHDRYFLDRVTNRILEIDKGKLYSYSGNYSIFLEKKIERQNMEISSENKREKLYEKELAWIKRGAKARSTKQKARIDRFEKLGEQSIDIKEDKMDISVLSSRLGKKIIEMENLNKSYKGISYIKDFSYILLREDRIGIVGDNGIGKSTLMKIISGEIKYDSGTLDIGETVKIGFFSQENKYMEEDMRVIEYMKEVAEYLPLADGGKITASQMLEKFLFTKDMQWTPISKLSGGEKRRLYLLRVLMGSPNILILDEPTNDLDISTLTILEDYLDKFDGAIITVSHDRYFLDRVCNKIFAFEAPGIVSKHHGNYSDFMERMKESYIEESKVSKEMNYKDREYEDKKANNEKPLKFSFKEQKEFQEIDEYIESLEVKIEELNREVEKVSTDFVKLQEVLNEKSLLEKELEERYDRWTYLNELSEKIEGSKKGGIVDGE</sequence>
<dbReference type="FunFam" id="3.40.50.300:FF:000011">
    <property type="entry name" value="Putative ABC transporter ATP-binding component"/>
    <property type="match status" value="1"/>
</dbReference>
<dbReference type="InterPro" id="IPR032781">
    <property type="entry name" value="ABC_tran_Xtn"/>
</dbReference>
<dbReference type="PANTHER" id="PTHR42855:SF1">
    <property type="entry name" value="ABC TRANSPORTER DOMAIN-CONTAINING PROTEIN"/>
    <property type="match status" value="1"/>
</dbReference>
<evidence type="ECO:0000256" key="12">
    <source>
        <dbReference type="SAM" id="Coils"/>
    </source>
</evidence>
<keyword evidence="2" id="KW-0963">Cytoplasm</keyword>
<feature type="domain" description="ABC transporter" evidence="13">
    <location>
        <begin position="322"/>
        <end position="540"/>
    </location>
</feature>
<dbReference type="Proteomes" id="UP000254664">
    <property type="component" value="Unassembled WGS sequence"/>
</dbReference>
<evidence type="ECO:0000259" key="13">
    <source>
        <dbReference type="PROSITE" id="PS50893"/>
    </source>
</evidence>
<dbReference type="Pfam" id="PF16326">
    <property type="entry name" value="ABC_tran_CTD"/>
    <property type="match status" value="1"/>
</dbReference>
<dbReference type="AlphaFoldDB" id="A0A381JDA1"/>
<reference evidence="14 15" key="1">
    <citation type="submission" date="2018-06" db="EMBL/GenBank/DDBJ databases">
        <authorList>
            <consortium name="Pathogen Informatics"/>
            <person name="Doyle S."/>
        </authorList>
    </citation>
    <scope>NUCLEOTIDE SEQUENCE [LARGE SCALE GENOMIC DNA]</scope>
    <source>
        <strain evidence="14 15">NCTC9836</strain>
    </source>
</reference>
<feature type="coiled-coil region" evidence="12">
    <location>
        <begin position="575"/>
        <end position="626"/>
    </location>
</feature>
<dbReference type="PANTHER" id="PTHR42855">
    <property type="entry name" value="ABC TRANSPORTER ATP-BINDING SUBUNIT"/>
    <property type="match status" value="1"/>
</dbReference>